<accession>A0A1H0G6V0</accession>
<organism evidence="1 2">
    <name type="scientific">Acetanaerobacterium elongatum</name>
    <dbReference type="NCBI Taxonomy" id="258515"/>
    <lineage>
        <taxon>Bacteria</taxon>
        <taxon>Bacillati</taxon>
        <taxon>Bacillota</taxon>
        <taxon>Clostridia</taxon>
        <taxon>Eubacteriales</taxon>
        <taxon>Oscillospiraceae</taxon>
        <taxon>Acetanaerobacterium</taxon>
    </lineage>
</organism>
<dbReference type="Proteomes" id="UP000199182">
    <property type="component" value="Unassembled WGS sequence"/>
</dbReference>
<gene>
    <name evidence="1" type="ORF">SAMN05192585_1487</name>
</gene>
<name>A0A1H0G6V0_9FIRM</name>
<evidence type="ECO:0000313" key="1">
    <source>
        <dbReference type="EMBL" id="SDO02580.1"/>
    </source>
</evidence>
<keyword evidence="2" id="KW-1185">Reference proteome</keyword>
<sequence length="104" mass="11547">MSDKKTAPVKKDKPLMYRGRPLVRSGDTIYYGSPSEKYMVKLEVIENKQINGEDTASRVTVNLISVDAGGQRTIKRGEKSGVFDALDIGGIWLERTLSEQKAKS</sequence>
<dbReference type="RefSeq" id="WP_092643229.1">
    <property type="nucleotide sequence ID" value="NZ_FNID01000048.1"/>
</dbReference>
<dbReference type="AlphaFoldDB" id="A0A1H0G6V0"/>
<dbReference type="EMBL" id="FNID01000048">
    <property type="protein sequence ID" value="SDO02580.1"/>
    <property type="molecule type" value="Genomic_DNA"/>
</dbReference>
<proteinExistence type="predicted"/>
<dbReference type="OrthoDB" id="1716553at2"/>
<evidence type="ECO:0000313" key="2">
    <source>
        <dbReference type="Proteomes" id="UP000199182"/>
    </source>
</evidence>
<reference evidence="1 2" key="1">
    <citation type="submission" date="2016-10" db="EMBL/GenBank/DDBJ databases">
        <authorList>
            <person name="de Groot N.N."/>
        </authorList>
    </citation>
    <scope>NUCLEOTIDE SEQUENCE [LARGE SCALE GENOMIC DNA]</scope>
    <source>
        <strain evidence="1 2">CGMCC 1.5012</strain>
    </source>
</reference>
<protein>
    <submittedName>
        <fullName evidence="1">Uncharacterized protein</fullName>
    </submittedName>
</protein>